<gene>
    <name evidence="10" type="ORF">ENV35_04305</name>
</gene>
<reference evidence="10" key="1">
    <citation type="journal article" date="2020" name="mSystems">
        <title>Genome- and Community-Level Interaction Insights into Carbon Utilization and Element Cycling Functions of Hydrothermarchaeota in Hydrothermal Sediment.</title>
        <authorList>
            <person name="Zhou Z."/>
            <person name="Liu Y."/>
            <person name="Xu W."/>
            <person name="Pan J."/>
            <person name="Luo Z.H."/>
            <person name="Li M."/>
        </authorList>
    </citation>
    <scope>NUCLEOTIDE SEQUENCE [LARGE SCALE GENOMIC DNA]</scope>
    <source>
        <strain evidence="10">SpSt-751</strain>
    </source>
</reference>
<dbReference type="InterPro" id="IPR010095">
    <property type="entry name" value="Cas12f1-like_TNB"/>
</dbReference>
<keyword evidence="5" id="KW-0238">DNA-binding</keyword>
<keyword evidence="3" id="KW-0479">Metal-binding</keyword>
<dbReference type="Pfam" id="PF01385">
    <property type="entry name" value="OrfB_IS605"/>
    <property type="match status" value="1"/>
</dbReference>
<dbReference type="InterPro" id="IPR001959">
    <property type="entry name" value="Transposase"/>
</dbReference>
<dbReference type="EMBL" id="DTGA01000097">
    <property type="protein sequence ID" value="HGB31080.1"/>
    <property type="molecule type" value="Genomic_DNA"/>
</dbReference>
<dbReference type="NCBIfam" id="NF040570">
    <property type="entry name" value="guided_TnpB"/>
    <property type="match status" value="1"/>
</dbReference>
<dbReference type="AlphaFoldDB" id="A0A7C3SN91"/>
<evidence type="ECO:0000256" key="4">
    <source>
        <dbReference type="ARBA" id="ARBA00022833"/>
    </source>
</evidence>
<evidence type="ECO:0000256" key="5">
    <source>
        <dbReference type="ARBA" id="ARBA00023125"/>
    </source>
</evidence>
<dbReference type="GO" id="GO:0006310">
    <property type="term" value="P:DNA recombination"/>
    <property type="evidence" value="ECO:0007669"/>
    <property type="project" value="UniProtKB-KW"/>
</dbReference>
<comment type="similarity">
    <text evidence="1">In the C-terminal section; belongs to the transposase 35 family.</text>
</comment>
<feature type="domain" description="Probable transposase IS891/IS1136/IS1341" evidence="7">
    <location>
        <begin position="162"/>
        <end position="273"/>
    </location>
</feature>
<evidence type="ECO:0000259" key="9">
    <source>
        <dbReference type="Pfam" id="PF12323"/>
    </source>
</evidence>
<dbReference type="GO" id="GO:0032196">
    <property type="term" value="P:transposition"/>
    <property type="evidence" value="ECO:0007669"/>
    <property type="project" value="UniProtKB-KW"/>
</dbReference>
<evidence type="ECO:0000256" key="2">
    <source>
        <dbReference type="ARBA" id="ARBA00022578"/>
    </source>
</evidence>
<keyword evidence="4" id="KW-0862">Zinc</keyword>
<name>A0A7C3SN91_9BACT</name>
<dbReference type="Pfam" id="PF12323">
    <property type="entry name" value="HTH_OrfB_IS605"/>
    <property type="match status" value="1"/>
</dbReference>
<evidence type="ECO:0000256" key="1">
    <source>
        <dbReference type="ARBA" id="ARBA00008761"/>
    </source>
</evidence>
<evidence type="ECO:0000256" key="6">
    <source>
        <dbReference type="ARBA" id="ARBA00023172"/>
    </source>
</evidence>
<evidence type="ECO:0000259" key="7">
    <source>
        <dbReference type="Pfam" id="PF01385"/>
    </source>
</evidence>
<proteinExistence type="inferred from homology"/>
<keyword evidence="2" id="KW-0815">Transposition</keyword>
<evidence type="ECO:0000259" key="8">
    <source>
        <dbReference type="Pfam" id="PF07282"/>
    </source>
</evidence>
<sequence>MLLTRKIRIKIRKQDAQKLEEQSNLCRQLYNYALRQRISAYKEDKKSLTVWEQKKELPKLKKEHPEYARVYNKYLSSTLFRLDRAFKAFFQRCNDDKRKGFPRFRGKYYWFTLTCPSMYCRRISNRILQLPQKIIVKTTEDIPENFGDINIVKSGEKWFITFTYEVKEKEKPLNDDIIACDLGLRNLVSAVSTQGRIIERQHLKPSKKELRRLDNLRSKRDKCKKSSNRWVYLTNRLRDENREWQNRVNDRLHKVSTYLTKMTERNLVIGRLRPSSMNSSNRWLNRFVHGEWRISRFREMLIYKCRREGKDFFEINEVNTTKTCCVCGTLRSMRLSDRTYRCRTCGNVMPRDINSAFNLLKRFLPGLGHISSNGYGVLARARNLNTFNYV</sequence>
<protein>
    <submittedName>
        <fullName evidence="10">Transposase</fullName>
    </submittedName>
</protein>
<feature type="domain" description="Transposase putative helix-turn-helix" evidence="9">
    <location>
        <begin position="1"/>
        <end position="46"/>
    </location>
</feature>
<feature type="domain" description="Cas12f1-like TNB" evidence="8">
    <location>
        <begin position="296"/>
        <end position="359"/>
    </location>
</feature>
<accession>A0A7C3SN91</accession>
<dbReference type="NCBIfam" id="TIGR01766">
    <property type="entry name" value="IS200/IS605 family accessory protein TnpB-like domain"/>
    <property type="match status" value="1"/>
</dbReference>
<comment type="caution">
    <text evidence="10">The sequence shown here is derived from an EMBL/GenBank/DDBJ whole genome shotgun (WGS) entry which is preliminary data.</text>
</comment>
<organism evidence="10">
    <name type="scientific">Dictyoglomus turgidum</name>
    <dbReference type="NCBI Taxonomy" id="513050"/>
    <lineage>
        <taxon>Bacteria</taxon>
        <taxon>Pseudomonadati</taxon>
        <taxon>Dictyoglomota</taxon>
        <taxon>Dictyoglomia</taxon>
        <taxon>Dictyoglomales</taxon>
        <taxon>Dictyoglomaceae</taxon>
        <taxon>Dictyoglomus</taxon>
    </lineage>
</organism>
<dbReference type="InterPro" id="IPR021027">
    <property type="entry name" value="Transposase_put_HTH"/>
</dbReference>
<keyword evidence="6" id="KW-0233">DNA recombination</keyword>
<dbReference type="GO" id="GO:0046872">
    <property type="term" value="F:metal ion binding"/>
    <property type="evidence" value="ECO:0007669"/>
    <property type="project" value="UniProtKB-KW"/>
</dbReference>
<evidence type="ECO:0000313" key="10">
    <source>
        <dbReference type="EMBL" id="HGB31080.1"/>
    </source>
</evidence>
<dbReference type="Pfam" id="PF07282">
    <property type="entry name" value="Cas12f1-like_TNB"/>
    <property type="match status" value="1"/>
</dbReference>
<evidence type="ECO:0000256" key="3">
    <source>
        <dbReference type="ARBA" id="ARBA00022723"/>
    </source>
</evidence>
<dbReference type="GO" id="GO:0003677">
    <property type="term" value="F:DNA binding"/>
    <property type="evidence" value="ECO:0007669"/>
    <property type="project" value="UniProtKB-KW"/>
</dbReference>